<evidence type="ECO:0000313" key="3">
    <source>
        <dbReference type="Proteomes" id="UP000322214"/>
    </source>
</evidence>
<dbReference type="SUPFAM" id="SSF53254">
    <property type="entry name" value="Phosphoglycerate mutase-like"/>
    <property type="match status" value="1"/>
</dbReference>
<dbReference type="PANTHER" id="PTHR47821:SF2">
    <property type="entry name" value="PHOSPHOGLYCERATE MUTASE FAMILY PROTEIN"/>
    <property type="match status" value="1"/>
</dbReference>
<dbReference type="EMBL" id="CP042912">
    <property type="protein sequence ID" value="QEG23643.1"/>
    <property type="molecule type" value="Genomic_DNA"/>
</dbReference>
<dbReference type="Proteomes" id="UP000322214">
    <property type="component" value="Chromosome"/>
</dbReference>
<gene>
    <name evidence="2" type="primary">cobC</name>
    <name evidence="2" type="ORF">MFFC18_35440</name>
</gene>
<organism evidence="2 3">
    <name type="scientific">Mariniblastus fucicola</name>
    <dbReference type="NCBI Taxonomy" id="980251"/>
    <lineage>
        <taxon>Bacteria</taxon>
        <taxon>Pseudomonadati</taxon>
        <taxon>Planctomycetota</taxon>
        <taxon>Planctomycetia</taxon>
        <taxon>Pirellulales</taxon>
        <taxon>Pirellulaceae</taxon>
        <taxon>Mariniblastus</taxon>
    </lineage>
</organism>
<proteinExistence type="predicted"/>
<accession>A0A5B9PMV4</accession>
<dbReference type="OrthoDB" id="9793115at2"/>
<dbReference type="AlphaFoldDB" id="A0A5B9PMV4"/>
<dbReference type="STRING" id="980251.GCA_001642875_04408"/>
<dbReference type="EC" id="3.1.3.73" evidence="2"/>
<protein>
    <submittedName>
        <fullName evidence="2">Alpha-ribazole phosphatase</fullName>
        <ecNumber evidence="2">3.1.3.73</ecNumber>
    </submittedName>
</protein>
<dbReference type="Pfam" id="PF00300">
    <property type="entry name" value="His_Phos_1"/>
    <property type="match status" value="1"/>
</dbReference>
<dbReference type="PANTHER" id="PTHR47821">
    <property type="entry name" value="PHOSPHOGLYCERATE MUTASE FAMILY PROTEIN"/>
    <property type="match status" value="1"/>
</dbReference>
<dbReference type="SMART" id="SM00855">
    <property type="entry name" value="PGAM"/>
    <property type="match status" value="1"/>
</dbReference>
<dbReference type="KEGG" id="mff:MFFC18_35440"/>
<dbReference type="Gene3D" id="3.40.50.1240">
    <property type="entry name" value="Phosphoglycerate mutase-like"/>
    <property type="match status" value="1"/>
</dbReference>
<name>A0A5B9PMV4_9BACT</name>
<feature type="compositionally biased region" description="Basic and acidic residues" evidence="1">
    <location>
        <begin position="175"/>
        <end position="193"/>
    </location>
</feature>
<dbReference type="InterPro" id="IPR029033">
    <property type="entry name" value="His_PPase_superfam"/>
</dbReference>
<dbReference type="RefSeq" id="WP_075086240.1">
    <property type="nucleotide sequence ID" value="NZ_CP042912.1"/>
</dbReference>
<sequence>MIEHRHNRFFALRHGVSEANELGLIISDPKTGCSNYGLSSVGRAKLERCLEGYLEQIGPTCRIVSSDFLRTRHTAELLAERMVAEVEFSVRLRERYFGDFESTSNLNYQTVWQQDAADPEHSQWNVESVSSVADRVLAELQDLNESAKETTFVIVSHGDSLQILETALKQLPLSTHRERDPLQPGELRELSPN</sequence>
<evidence type="ECO:0000313" key="2">
    <source>
        <dbReference type="EMBL" id="QEG23643.1"/>
    </source>
</evidence>
<keyword evidence="3" id="KW-1185">Reference proteome</keyword>
<reference evidence="2 3" key="1">
    <citation type="submission" date="2019-08" db="EMBL/GenBank/DDBJ databases">
        <title>Deep-cultivation of Planctomycetes and their phenomic and genomic characterization uncovers novel biology.</title>
        <authorList>
            <person name="Wiegand S."/>
            <person name="Jogler M."/>
            <person name="Boedeker C."/>
            <person name="Pinto D."/>
            <person name="Vollmers J."/>
            <person name="Rivas-Marin E."/>
            <person name="Kohn T."/>
            <person name="Peeters S.H."/>
            <person name="Heuer A."/>
            <person name="Rast P."/>
            <person name="Oberbeckmann S."/>
            <person name="Bunk B."/>
            <person name="Jeske O."/>
            <person name="Meyerdierks A."/>
            <person name="Storesund J.E."/>
            <person name="Kallscheuer N."/>
            <person name="Luecker S."/>
            <person name="Lage O.M."/>
            <person name="Pohl T."/>
            <person name="Merkel B.J."/>
            <person name="Hornburger P."/>
            <person name="Mueller R.-W."/>
            <person name="Bruemmer F."/>
            <person name="Labrenz M."/>
            <person name="Spormann A.M."/>
            <person name="Op den Camp H."/>
            <person name="Overmann J."/>
            <person name="Amann R."/>
            <person name="Jetten M.S.M."/>
            <person name="Mascher T."/>
            <person name="Medema M.H."/>
            <person name="Devos D.P."/>
            <person name="Kaster A.-K."/>
            <person name="Ovreas L."/>
            <person name="Rohde M."/>
            <person name="Galperin M.Y."/>
            <person name="Jogler C."/>
        </authorList>
    </citation>
    <scope>NUCLEOTIDE SEQUENCE [LARGE SCALE GENOMIC DNA]</scope>
    <source>
        <strain evidence="2 3">FC18</strain>
    </source>
</reference>
<keyword evidence="2" id="KW-0378">Hydrolase</keyword>
<feature type="region of interest" description="Disordered" evidence="1">
    <location>
        <begin position="174"/>
        <end position="193"/>
    </location>
</feature>
<dbReference type="CDD" id="cd07067">
    <property type="entry name" value="HP_PGM_like"/>
    <property type="match status" value="1"/>
</dbReference>
<dbReference type="GO" id="GO:0043755">
    <property type="term" value="F:alpha-ribazole phosphatase activity"/>
    <property type="evidence" value="ECO:0007669"/>
    <property type="project" value="UniProtKB-EC"/>
</dbReference>
<evidence type="ECO:0000256" key="1">
    <source>
        <dbReference type="SAM" id="MobiDB-lite"/>
    </source>
</evidence>
<dbReference type="InterPro" id="IPR013078">
    <property type="entry name" value="His_Pase_superF_clade-1"/>
</dbReference>